<feature type="domain" description="HTH lysR-type" evidence="5">
    <location>
        <begin position="1"/>
        <end position="58"/>
    </location>
</feature>
<dbReference type="PANTHER" id="PTHR30126:SF39">
    <property type="entry name" value="HTH-TYPE TRANSCRIPTIONAL REGULATOR CYSL"/>
    <property type="match status" value="1"/>
</dbReference>
<dbReference type="FunFam" id="1.10.10.10:FF:000001">
    <property type="entry name" value="LysR family transcriptional regulator"/>
    <property type="match status" value="1"/>
</dbReference>
<dbReference type="GO" id="GO:0003700">
    <property type="term" value="F:DNA-binding transcription factor activity"/>
    <property type="evidence" value="ECO:0007669"/>
    <property type="project" value="InterPro"/>
</dbReference>
<dbReference type="SUPFAM" id="SSF46785">
    <property type="entry name" value="Winged helix' DNA-binding domain"/>
    <property type="match status" value="1"/>
</dbReference>
<evidence type="ECO:0000256" key="1">
    <source>
        <dbReference type="ARBA" id="ARBA00009437"/>
    </source>
</evidence>
<evidence type="ECO:0000256" key="3">
    <source>
        <dbReference type="ARBA" id="ARBA00023125"/>
    </source>
</evidence>
<dbReference type="InterPro" id="IPR000847">
    <property type="entry name" value="LysR_HTH_N"/>
</dbReference>
<evidence type="ECO:0000256" key="2">
    <source>
        <dbReference type="ARBA" id="ARBA00023015"/>
    </source>
</evidence>
<protein>
    <submittedName>
        <fullName evidence="6">DNA-binding transcriptional LysR family regulator</fullName>
    </submittedName>
</protein>
<keyword evidence="3 6" id="KW-0238">DNA-binding</keyword>
<dbReference type="PANTHER" id="PTHR30126">
    <property type="entry name" value="HTH-TYPE TRANSCRIPTIONAL REGULATOR"/>
    <property type="match status" value="1"/>
</dbReference>
<comment type="similarity">
    <text evidence="1">Belongs to the LysR transcriptional regulatory family.</text>
</comment>
<dbReference type="GO" id="GO:0000976">
    <property type="term" value="F:transcription cis-regulatory region binding"/>
    <property type="evidence" value="ECO:0007669"/>
    <property type="project" value="TreeGrafter"/>
</dbReference>
<dbReference type="CDD" id="cd05466">
    <property type="entry name" value="PBP2_LTTR_substrate"/>
    <property type="match status" value="1"/>
</dbReference>
<dbReference type="AlphaFoldDB" id="A0A927MUK5"/>
<evidence type="ECO:0000256" key="4">
    <source>
        <dbReference type="ARBA" id="ARBA00023163"/>
    </source>
</evidence>
<reference evidence="6" key="1">
    <citation type="submission" date="2020-10" db="EMBL/GenBank/DDBJ databases">
        <title>Sequencing the genomes of 1000 actinobacteria strains.</title>
        <authorList>
            <person name="Klenk H.-P."/>
        </authorList>
    </citation>
    <scope>NUCLEOTIDE SEQUENCE</scope>
    <source>
        <strain evidence="6">DSM 45354</strain>
    </source>
</reference>
<evidence type="ECO:0000259" key="5">
    <source>
        <dbReference type="PROSITE" id="PS50931"/>
    </source>
</evidence>
<dbReference type="InterPro" id="IPR036388">
    <property type="entry name" value="WH-like_DNA-bd_sf"/>
</dbReference>
<name>A0A927MUK5_9ACTN</name>
<dbReference type="PROSITE" id="PS50931">
    <property type="entry name" value="HTH_LYSR"/>
    <property type="match status" value="1"/>
</dbReference>
<dbReference type="EMBL" id="JADBEM010000001">
    <property type="protein sequence ID" value="MBE1607161.1"/>
    <property type="molecule type" value="Genomic_DNA"/>
</dbReference>
<sequence>MELRHLRTFVAVVTHRTVTDAALALDLAPSSVSEQIRSLEGSLSVELFERGPRGMRLTAAGDRLVEWAHRLLDQADQARQEVAATRPALRLGALETIAATHVPAVLDRLAERRPDLRMEVSADAARDALLRRVAGNELDAALILDTHGDLGELGFSLPPAALRFLDLEPIPLALVAAPGHPLAGRTPLAVEDLDGHKLLVNVPACSFWLAGERLLGTRVERVRAGGVPVMSAWAERGIGVSLLPEFAVRDQLAGGTLVRLPLDTPHLSLRLVWRADREAVPAVREMLYAAST</sequence>
<keyword evidence="7" id="KW-1185">Reference proteome</keyword>
<gene>
    <name evidence="6" type="ORF">HEB94_004009</name>
</gene>
<accession>A0A927MUK5</accession>
<dbReference type="Pfam" id="PF03466">
    <property type="entry name" value="LysR_substrate"/>
    <property type="match status" value="1"/>
</dbReference>
<dbReference type="Gene3D" id="1.10.10.10">
    <property type="entry name" value="Winged helix-like DNA-binding domain superfamily/Winged helix DNA-binding domain"/>
    <property type="match status" value="1"/>
</dbReference>
<dbReference type="Proteomes" id="UP000638648">
    <property type="component" value="Unassembled WGS sequence"/>
</dbReference>
<evidence type="ECO:0000313" key="6">
    <source>
        <dbReference type="EMBL" id="MBE1607161.1"/>
    </source>
</evidence>
<organism evidence="6 7">
    <name type="scientific">Actinopolymorpha pittospori</name>
    <dbReference type="NCBI Taxonomy" id="648752"/>
    <lineage>
        <taxon>Bacteria</taxon>
        <taxon>Bacillati</taxon>
        <taxon>Actinomycetota</taxon>
        <taxon>Actinomycetes</taxon>
        <taxon>Propionibacteriales</taxon>
        <taxon>Actinopolymorphaceae</taxon>
        <taxon>Actinopolymorpha</taxon>
    </lineage>
</organism>
<dbReference type="SUPFAM" id="SSF53850">
    <property type="entry name" value="Periplasmic binding protein-like II"/>
    <property type="match status" value="1"/>
</dbReference>
<evidence type="ECO:0000313" key="7">
    <source>
        <dbReference type="Proteomes" id="UP000638648"/>
    </source>
</evidence>
<dbReference type="Gene3D" id="3.40.190.10">
    <property type="entry name" value="Periplasmic binding protein-like II"/>
    <property type="match status" value="2"/>
</dbReference>
<dbReference type="Pfam" id="PF00126">
    <property type="entry name" value="HTH_1"/>
    <property type="match status" value="1"/>
</dbReference>
<comment type="caution">
    <text evidence="6">The sequence shown here is derived from an EMBL/GenBank/DDBJ whole genome shotgun (WGS) entry which is preliminary data.</text>
</comment>
<dbReference type="InterPro" id="IPR036390">
    <property type="entry name" value="WH_DNA-bd_sf"/>
</dbReference>
<dbReference type="InterPro" id="IPR005119">
    <property type="entry name" value="LysR_subst-bd"/>
</dbReference>
<proteinExistence type="inferred from homology"/>
<keyword evidence="4" id="KW-0804">Transcription</keyword>
<dbReference type="RefSeq" id="WP_192751153.1">
    <property type="nucleotide sequence ID" value="NZ_BAABJL010000175.1"/>
</dbReference>
<keyword evidence="2" id="KW-0805">Transcription regulation</keyword>